<dbReference type="EMBL" id="BSRI01000001">
    <property type="protein sequence ID" value="GLV54072.1"/>
    <property type="molecule type" value="Genomic_DNA"/>
</dbReference>
<dbReference type="InterPro" id="IPR046492">
    <property type="entry name" value="DUF6585"/>
</dbReference>
<name>A0ABQ6FM32_9CHLR</name>
<keyword evidence="1" id="KW-0812">Transmembrane</keyword>
<organism evidence="2 3">
    <name type="scientific">Dictyobacter halimunensis</name>
    <dbReference type="NCBI Taxonomy" id="3026934"/>
    <lineage>
        <taxon>Bacteria</taxon>
        <taxon>Bacillati</taxon>
        <taxon>Chloroflexota</taxon>
        <taxon>Ktedonobacteria</taxon>
        <taxon>Ktedonobacterales</taxon>
        <taxon>Dictyobacteraceae</taxon>
        <taxon>Dictyobacter</taxon>
    </lineage>
</organism>
<feature type="transmembrane region" description="Helical" evidence="1">
    <location>
        <begin position="68"/>
        <end position="88"/>
    </location>
</feature>
<comment type="caution">
    <text evidence="2">The sequence shown here is derived from an EMBL/GenBank/DDBJ whole genome shotgun (WGS) entry which is preliminary data.</text>
</comment>
<protein>
    <recommendedName>
        <fullName evidence="4">DUF304 domain-containing protein</fullName>
    </recommendedName>
</protein>
<evidence type="ECO:0000313" key="2">
    <source>
        <dbReference type="EMBL" id="GLV54072.1"/>
    </source>
</evidence>
<dbReference type="RefSeq" id="WP_338247786.1">
    <property type="nucleotide sequence ID" value="NZ_BSRI01000001.1"/>
</dbReference>
<keyword evidence="1" id="KW-1133">Transmembrane helix</keyword>
<evidence type="ECO:0000313" key="3">
    <source>
        <dbReference type="Proteomes" id="UP001344906"/>
    </source>
</evidence>
<dbReference type="Proteomes" id="UP001344906">
    <property type="component" value="Unassembled WGS sequence"/>
</dbReference>
<accession>A0ABQ6FM32</accession>
<keyword evidence="1" id="KW-0472">Membrane</keyword>
<proteinExistence type="predicted"/>
<evidence type="ECO:0000256" key="1">
    <source>
        <dbReference type="SAM" id="Phobius"/>
    </source>
</evidence>
<gene>
    <name evidence="2" type="ORF">KDH_09210</name>
</gene>
<sequence length="177" mass="20361">MHVPVEVTQQASIHHLGSPQKRYTRFWQTVPYLFVAIITLLLSVSLFVLAILTGPIPVISDAPDWKSFWTFITFGILIGATSVLYLYLSIPPLAFIAYVYSEGFIEFNRWKHSIVHTLRWSQVEGTHINRSRYGTTYSIYAFTASPPDNVFTIPYRGIWKRCEQAATANKLSIHMYR</sequence>
<feature type="transmembrane region" description="Helical" evidence="1">
    <location>
        <begin position="30"/>
        <end position="56"/>
    </location>
</feature>
<reference evidence="2 3" key="1">
    <citation type="submission" date="2023-02" db="EMBL/GenBank/DDBJ databases">
        <title>Dictyobacter halimunensis sp. nov., a new member of the class Ktedonobacteria from forest soil in a geothermal area.</title>
        <authorList>
            <person name="Rachmania M.K."/>
            <person name="Ningsih F."/>
            <person name="Sakai Y."/>
            <person name="Yabe S."/>
            <person name="Yokota A."/>
            <person name="Sjamsuridzal W."/>
        </authorList>
    </citation>
    <scope>NUCLEOTIDE SEQUENCE [LARGE SCALE GENOMIC DNA]</scope>
    <source>
        <strain evidence="2 3">S3.2.2.5</strain>
    </source>
</reference>
<keyword evidence="3" id="KW-1185">Reference proteome</keyword>
<dbReference type="Pfam" id="PF20226">
    <property type="entry name" value="DUF6585"/>
    <property type="match status" value="1"/>
</dbReference>
<evidence type="ECO:0008006" key="4">
    <source>
        <dbReference type="Google" id="ProtNLM"/>
    </source>
</evidence>